<dbReference type="InterPro" id="IPR028098">
    <property type="entry name" value="Glyco_trans_4-like_N"/>
</dbReference>
<evidence type="ECO:0000256" key="1">
    <source>
        <dbReference type="ARBA" id="ARBA00022679"/>
    </source>
</evidence>
<dbReference type="CDD" id="cd03801">
    <property type="entry name" value="GT4_PimA-like"/>
    <property type="match status" value="1"/>
</dbReference>
<gene>
    <name evidence="4" type="ORF">SAMN05216474_1321</name>
</gene>
<feature type="domain" description="Glycosyl transferase family 1" evidence="2">
    <location>
        <begin position="211"/>
        <end position="363"/>
    </location>
</feature>
<dbReference type="Proteomes" id="UP000236454">
    <property type="component" value="Unassembled WGS sequence"/>
</dbReference>
<dbReference type="Pfam" id="PF13439">
    <property type="entry name" value="Glyco_transf_4"/>
    <property type="match status" value="1"/>
</dbReference>
<evidence type="ECO:0000313" key="5">
    <source>
        <dbReference type="Proteomes" id="UP000236454"/>
    </source>
</evidence>
<dbReference type="OrthoDB" id="9795068at2"/>
<dbReference type="Gene3D" id="3.40.50.2000">
    <property type="entry name" value="Glycogen Phosphorylase B"/>
    <property type="match status" value="2"/>
</dbReference>
<evidence type="ECO:0000259" key="3">
    <source>
        <dbReference type="Pfam" id="PF13439"/>
    </source>
</evidence>
<sequence>MKSPRKHILFLCSWFPNREKALEGNFILKHATYIQTFVNVHLCFARSSKDNVEKFELEEEIIEGVRVTKVYYKSSTLPVLKTFINLQRYVKAMKMAYAKGGVAYDLAHVNVAFPAGLFALHLKRKHNLPYIITEHWSGYLSATKIFEKSSSFIKKIHQRIFKEAQHIFTVSNTLGEALKQHQLINDFEVLPNYIDVNLFSPSAQKASIFTFVHVSTVDEMTKNFNGILTALRGLKEQGFDFNFNLVVEADEKEVAEKLRKFGLDELTNLYSYLPSKEVARVIGESHCLIQFSNFETFSIVLAEAWLSGIPCVYSKCGGLTDLADTVLGIQVNKKDVNQLQSALRQMISEGDTYSPNDIHERAKSFLSPALIREKYERLLV</sequence>
<feature type="domain" description="Glycosyltransferase subfamily 4-like N-terminal" evidence="3">
    <location>
        <begin position="56"/>
        <end position="197"/>
    </location>
</feature>
<dbReference type="Pfam" id="PF00534">
    <property type="entry name" value="Glycos_transf_1"/>
    <property type="match status" value="1"/>
</dbReference>
<dbReference type="PANTHER" id="PTHR46401">
    <property type="entry name" value="GLYCOSYLTRANSFERASE WBBK-RELATED"/>
    <property type="match status" value="1"/>
</dbReference>
<reference evidence="4 5" key="1">
    <citation type="submission" date="2016-10" db="EMBL/GenBank/DDBJ databases">
        <authorList>
            <person name="de Groot N.N."/>
        </authorList>
    </citation>
    <scope>NUCLEOTIDE SEQUENCE [LARGE SCALE GENOMIC DNA]</scope>
    <source>
        <strain evidence="4 5">CGMCC 1.7005</strain>
    </source>
</reference>
<proteinExistence type="predicted"/>
<dbReference type="SUPFAM" id="SSF53756">
    <property type="entry name" value="UDP-Glycosyltransferase/glycogen phosphorylase"/>
    <property type="match status" value="1"/>
</dbReference>
<evidence type="ECO:0000313" key="4">
    <source>
        <dbReference type="EMBL" id="SFT55968.1"/>
    </source>
</evidence>
<name>A0A1I6Z009_9FLAO</name>
<dbReference type="AlphaFoldDB" id="A0A1I6Z009"/>
<evidence type="ECO:0000259" key="2">
    <source>
        <dbReference type="Pfam" id="PF00534"/>
    </source>
</evidence>
<dbReference type="EMBL" id="FPAS01000001">
    <property type="protein sequence ID" value="SFT55968.1"/>
    <property type="molecule type" value="Genomic_DNA"/>
</dbReference>
<dbReference type="RefSeq" id="WP_090247518.1">
    <property type="nucleotide sequence ID" value="NZ_FPAS01000001.1"/>
</dbReference>
<keyword evidence="5" id="KW-1185">Reference proteome</keyword>
<dbReference type="InterPro" id="IPR001296">
    <property type="entry name" value="Glyco_trans_1"/>
</dbReference>
<dbReference type="PANTHER" id="PTHR46401:SF2">
    <property type="entry name" value="GLYCOSYLTRANSFERASE WBBK-RELATED"/>
    <property type="match status" value="1"/>
</dbReference>
<dbReference type="GO" id="GO:0016757">
    <property type="term" value="F:glycosyltransferase activity"/>
    <property type="evidence" value="ECO:0007669"/>
    <property type="project" value="InterPro"/>
</dbReference>
<protein>
    <submittedName>
        <fullName evidence="4">Glycosyltransferase involved in cell wall bisynthesis</fullName>
    </submittedName>
</protein>
<accession>A0A1I6Z009</accession>
<keyword evidence="1 4" id="KW-0808">Transferase</keyword>
<dbReference type="STRING" id="477690.SAMN05216474_1321"/>
<organism evidence="4 5">
    <name type="scientific">Lishizhenia tianjinensis</name>
    <dbReference type="NCBI Taxonomy" id="477690"/>
    <lineage>
        <taxon>Bacteria</taxon>
        <taxon>Pseudomonadati</taxon>
        <taxon>Bacteroidota</taxon>
        <taxon>Flavobacteriia</taxon>
        <taxon>Flavobacteriales</taxon>
        <taxon>Crocinitomicaceae</taxon>
        <taxon>Lishizhenia</taxon>
    </lineage>
</organism>